<dbReference type="PANTHER" id="PTHR23507">
    <property type="entry name" value="ZGC:174356"/>
    <property type="match status" value="1"/>
</dbReference>
<name>A0A8J2KSL2_9HEXA</name>
<feature type="transmembrane region" description="Helical" evidence="6">
    <location>
        <begin position="245"/>
        <end position="270"/>
    </location>
</feature>
<dbReference type="EMBL" id="CAJVCH010526342">
    <property type="protein sequence ID" value="CAG7822444.1"/>
    <property type="molecule type" value="Genomic_DNA"/>
</dbReference>
<feature type="region of interest" description="Disordered" evidence="5">
    <location>
        <begin position="517"/>
        <end position="550"/>
    </location>
</feature>
<sequence length="550" mass="60488">MASVPEPEEAKQSPEEPETSKEQQILQPEIGMESTPILTSSTNEGKMRRYWWAVKKAKIEPAIILHMIAFKMYYITLQNILLEQACRVNLNFSDDICNNLTERDTDNLTDAENAVQQEVASIIRWRSVIDNFFPLIFVVFAGAWSDIYGRKLLIVLPLFGYISQIIGVIFCLADAQVSATTVALVGSIPVALTGSIATINMAIFSYIADNTPVESRTVRTGVTNAAFLIGMSSGNALGGFLSASALGFVGALGIAGALESLAFAWVIFVINNDIPNPNASEPSVTGIAARKKSWQKLADIFNTSHILNAVKTVVRKRDGNERLQIFMLIFACYFFITVPEYGEESVFYLFLRYQLNWDGEDYGYFATYRLLVGFVGGLLAIGLLSYKLKFSDPLVGIICSISQFSACFVYAFAKSTAMMYLGPAVDMWNSTMSLITKVIIAKIVPNMEIGKIYSFMGCVDALIPLIANPLYTTVYKATFENVLPGLFFLISAIMTIPPFVVFGWLMVISKRGLDLEASESPTTSAPNEVSGPGESMRNSLISKNLKSNVD</sequence>
<comment type="caution">
    <text evidence="7">The sequence shown here is derived from an EMBL/GenBank/DDBJ whole genome shotgun (WGS) entry which is preliminary data.</text>
</comment>
<feature type="transmembrane region" description="Helical" evidence="6">
    <location>
        <begin position="362"/>
        <end position="386"/>
    </location>
</feature>
<feature type="transmembrane region" description="Helical" evidence="6">
    <location>
        <begin position="325"/>
        <end position="342"/>
    </location>
</feature>
<keyword evidence="4 6" id="KW-0472">Membrane</keyword>
<keyword evidence="8" id="KW-1185">Reference proteome</keyword>
<dbReference type="Pfam" id="PF07690">
    <property type="entry name" value="MFS_1"/>
    <property type="match status" value="1"/>
</dbReference>
<dbReference type="PANTHER" id="PTHR23507:SF1">
    <property type="entry name" value="FI18259P1-RELATED"/>
    <property type="match status" value="1"/>
</dbReference>
<feature type="transmembrane region" description="Helical" evidence="6">
    <location>
        <begin position="184"/>
        <end position="208"/>
    </location>
</feature>
<keyword evidence="3 6" id="KW-1133">Transmembrane helix</keyword>
<gene>
    <name evidence="7" type="ORF">AFUS01_LOCUS32717</name>
</gene>
<feature type="transmembrane region" description="Helical" evidence="6">
    <location>
        <begin position="483"/>
        <end position="507"/>
    </location>
</feature>
<dbReference type="OrthoDB" id="3026777at2759"/>
<accession>A0A8J2KSL2</accession>
<organism evidence="7 8">
    <name type="scientific">Allacma fusca</name>
    <dbReference type="NCBI Taxonomy" id="39272"/>
    <lineage>
        <taxon>Eukaryota</taxon>
        <taxon>Metazoa</taxon>
        <taxon>Ecdysozoa</taxon>
        <taxon>Arthropoda</taxon>
        <taxon>Hexapoda</taxon>
        <taxon>Collembola</taxon>
        <taxon>Symphypleona</taxon>
        <taxon>Sminthuridae</taxon>
        <taxon>Allacma</taxon>
    </lineage>
</organism>
<evidence type="ECO:0000256" key="2">
    <source>
        <dbReference type="ARBA" id="ARBA00022692"/>
    </source>
</evidence>
<dbReference type="InterPro" id="IPR011701">
    <property type="entry name" value="MFS"/>
</dbReference>
<evidence type="ECO:0000256" key="6">
    <source>
        <dbReference type="SAM" id="Phobius"/>
    </source>
</evidence>
<feature type="transmembrane region" description="Helical" evidence="6">
    <location>
        <begin position="153"/>
        <end position="172"/>
    </location>
</feature>
<dbReference type="AlphaFoldDB" id="A0A8J2KSL2"/>
<dbReference type="GO" id="GO:0016020">
    <property type="term" value="C:membrane"/>
    <property type="evidence" value="ECO:0007669"/>
    <property type="project" value="UniProtKB-SubCell"/>
</dbReference>
<evidence type="ECO:0000313" key="7">
    <source>
        <dbReference type="EMBL" id="CAG7822444.1"/>
    </source>
</evidence>
<keyword evidence="2 6" id="KW-0812">Transmembrane</keyword>
<comment type="subcellular location">
    <subcellularLocation>
        <location evidence="1">Membrane</location>
        <topology evidence="1">Multi-pass membrane protein</topology>
    </subcellularLocation>
</comment>
<feature type="transmembrane region" description="Helical" evidence="6">
    <location>
        <begin position="393"/>
        <end position="413"/>
    </location>
</feature>
<feature type="compositionally biased region" description="Basic and acidic residues" evidence="5">
    <location>
        <begin position="8"/>
        <end position="21"/>
    </location>
</feature>
<evidence type="ECO:0000313" key="8">
    <source>
        <dbReference type="Proteomes" id="UP000708208"/>
    </source>
</evidence>
<evidence type="ECO:0000256" key="3">
    <source>
        <dbReference type="ARBA" id="ARBA00022989"/>
    </source>
</evidence>
<dbReference type="Proteomes" id="UP000708208">
    <property type="component" value="Unassembled WGS sequence"/>
</dbReference>
<proteinExistence type="predicted"/>
<evidence type="ECO:0000256" key="1">
    <source>
        <dbReference type="ARBA" id="ARBA00004141"/>
    </source>
</evidence>
<reference evidence="7" key="1">
    <citation type="submission" date="2021-06" db="EMBL/GenBank/DDBJ databases">
        <authorList>
            <person name="Hodson N. C."/>
            <person name="Mongue J. A."/>
            <person name="Jaron S. K."/>
        </authorList>
    </citation>
    <scope>NUCLEOTIDE SEQUENCE</scope>
</reference>
<protein>
    <submittedName>
        <fullName evidence="7">Uncharacterized protein</fullName>
    </submittedName>
</protein>
<dbReference type="GO" id="GO:0022857">
    <property type="term" value="F:transmembrane transporter activity"/>
    <property type="evidence" value="ECO:0007669"/>
    <property type="project" value="InterPro"/>
</dbReference>
<evidence type="ECO:0000256" key="4">
    <source>
        <dbReference type="ARBA" id="ARBA00023136"/>
    </source>
</evidence>
<feature type="transmembrane region" description="Helical" evidence="6">
    <location>
        <begin position="128"/>
        <end position="147"/>
    </location>
</feature>
<feature type="compositionally biased region" description="Polar residues" evidence="5">
    <location>
        <begin position="536"/>
        <end position="550"/>
    </location>
</feature>
<evidence type="ECO:0000256" key="5">
    <source>
        <dbReference type="SAM" id="MobiDB-lite"/>
    </source>
</evidence>
<feature type="transmembrane region" description="Helical" evidence="6">
    <location>
        <begin position="452"/>
        <end position="471"/>
    </location>
</feature>
<feature type="region of interest" description="Disordered" evidence="5">
    <location>
        <begin position="1"/>
        <end position="41"/>
    </location>
</feature>